<evidence type="ECO:0000256" key="2">
    <source>
        <dbReference type="SAM" id="SignalP"/>
    </source>
</evidence>
<sequence length="169" mass="18196" precursor="true">MKPTLPIAVLFLSAASFGCIPASSTGDKSASTTSGVTAEEATPRKTIGKTTQKVLDLKKALANGAVLASTSVEANNPLMASADAYRTTVGKLGGFDVTKKIQLRNASSIKRPQPLTYDVFMAEIIEPGGMNGIRLPMLPYYQEYAWDEANQDLVVVDFPARKEERAKQR</sequence>
<dbReference type="RefSeq" id="WP_068264833.1">
    <property type="nucleotide sequence ID" value="NZ_LWSK01000070.1"/>
</dbReference>
<feature type="compositionally biased region" description="Polar residues" evidence="1">
    <location>
        <begin position="23"/>
        <end position="36"/>
    </location>
</feature>
<dbReference type="OrthoDB" id="213044at2"/>
<comment type="caution">
    <text evidence="3">The sequence shown here is derived from an EMBL/GenBank/DDBJ whole genome shotgun (WGS) entry which is preliminary data.</text>
</comment>
<protein>
    <submittedName>
        <fullName evidence="3">Uncharacterized protein</fullName>
    </submittedName>
</protein>
<accession>A0A5B1CQK0</accession>
<proteinExistence type="predicted"/>
<name>A0A5B1CQK0_9BACT</name>
<gene>
    <name evidence="3" type="ORF">LF1_46900</name>
</gene>
<dbReference type="EMBL" id="VRLW01000001">
    <property type="protein sequence ID" value="KAA1262129.1"/>
    <property type="molecule type" value="Genomic_DNA"/>
</dbReference>
<feature type="region of interest" description="Disordered" evidence="1">
    <location>
        <begin position="23"/>
        <end position="43"/>
    </location>
</feature>
<feature type="chain" id="PRO_5022788056" evidence="2">
    <location>
        <begin position="19"/>
        <end position="169"/>
    </location>
</feature>
<evidence type="ECO:0000256" key="1">
    <source>
        <dbReference type="SAM" id="MobiDB-lite"/>
    </source>
</evidence>
<keyword evidence="2" id="KW-0732">Signal</keyword>
<evidence type="ECO:0000313" key="4">
    <source>
        <dbReference type="Proteomes" id="UP000322699"/>
    </source>
</evidence>
<keyword evidence="4" id="KW-1185">Reference proteome</keyword>
<reference evidence="3 4" key="1">
    <citation type="submission" date="2019-08" db="EMBL/GenBank/DDBJ databases">
        <title>Deep-cultivation of Planctomycetes and their phenomic and genomic characterization uncovers novel biology.</title>
        <authorList>
            <person name="Wiegand S."/>
            <person name="Jogler M."/>
            <person name="Boedeker C."/>
            <person name="Pinto D."/>
            <person name="Vollmers J."/>
            <person name="Rivas-Marin E."/>
            <person name="Kohn T."/>
            <person name="Peeters S.H."/>
            <person name="Heuer A."/>
            <person name="Rast P."/>
            <person name="Oberbeckmann S."/>
            <person name="Bunk B."/>
            <person name="Jeske O."/>
            <person name="Meyerdierks A."/>
            <person name="Storesund J.E."/>
            <person name="Kallscheuer N."/>
            <person name="Luecker S."/>
            <person name="Lage O.M."/>
            <person name="Pohl T."/>
            <person name="Merkel B.J."/>
            <person name="Hornburger P."/>
            <person name="Mueller R.-W."/>
            <person name="Bruemmer F."/>
            <person name="Labrenz M."/>
            <person name="Spormann A.M."/>
            <person name="Op Den Camp H."/>
            <person name="Overmann J."/>
            <person name="Amann R."/>
            <person name="Jetten M.S.M."/>
            <person name="Mascher T."/>
            <person name="Medema M.H."/>
            <person name="Devos D.P."/>
            <person name="Kaster A.-K."/>
            <person name="Ovreas L."/>
            <person name="Rohde M."/>
            <person name="Galperin M.Y."/>
            <person name="Jogler C."/>
        </authorList>
    </citation>
    <scope>NUCLEOTIDE SEQUENCE [LARGE SCALE GENOMIC DNA]</scope>
    <source>
        <strain evidence="3 4">LF1</strain>
    </source>
</reference>
<dbReference type="PROSITE" id="PS51257">
    <property type="entry name" value="PROKAR_LIPOPROTEIN"/>
    <property type="match status" value="1"/>
</dbReference>
<dbReference type="AlphaFoldDB" id="A0A5B1CQK0"/>
<feature type="signal peptide" evidence="2">
    <location>
        <begin position="1"/>
        <end position="18"/>
    </location>
</feature>
<dbReference type="Proteomes" id="UP000322699">
    <property type="component" value="Unassembled WGS sequence"/>
</dbReference>
<evidence type="ECO:0000313" key="3">
    <source>
        <dbReference type="EMBL" id="KAA1262129.1"/>
    </source>
</evidence>
<organism evidence="3 4">
    <name type="scientific">Rubripirellula obstinata</name>
    <dbReference type="NCBI Taxonomy" id="406547"/>
    <lineage>
        <taxon>Bacteria</taxon>
        <taxon>Pseudomonadati</taxon>
        <taxon>Planctomycetota</taxon>
        <taxon>Planctomycetia</taxon>
        <taxon>Pirellulales</taxon>
        <taxon>Pirellulaceae</taxon>
        <taxon>Rubripirellula</taxon>
    </lineage>
</organism>